<evidence type="ECO:0000313" key="3">
    <source>
        <dbReference type="Proteomes" id="UP000037069"/>
    </source>
</evidence>
<gene>
    <name evidence="2" type="ORF">FF38_00010</name>
</gene>
<sequence>MAVFGSGGRLANVEGADVAVVVLVVFVGFLLSFVLRVIVAVALFCKLLSVESSGRPSERIECLRSNRYESDMFIFKLPLKLLLRDMLEPPFKGFTDNKAVAVVLLLSSLSLKFKSVIDTAEGERCIDRETGMLVITSLASKLDELVVIVEYEGFCNLQFVKFVGNTAWANAAVFGCPGIKVLFDDELSISLIVLKIRDTIVKLIKNLKQILPFDISLSKDSLVTSGVGIRGRVFEVLTFKPFKRESTLRNFKAALTAMVAADAVENFVAVVVAAAAVEQYSWVILTRDWSKQNLNDCD</sequence>
<accession>A0A0L0CS15</accession>
<protein>
    <submittedName>
        <fullName evidence="2">Uncharacterized protein</fullName>
    </submittedName>
</protein>
<keyword evidence="1" id="KW-0812">Transmembrane</keyword>
<dbReference type="AlphaFoldDB" id="A0A0L0CS15"/>
<dbReference type="Proteomes" id="UP000037069">
    <property type="component" value="Unassembled WGS sequence"/>
</dbReference>
<keyword evidence="1" id="KW-1133">Transmembrane helix</keyword>
<evidence type="ECO:0000313" key="2">
    <source>
        <dbReference type="EMBL" id="KNC34219.1"/>
    </source>
</evidence>
<comment type="caution">
    <text evidence="2">The sequence shown here is derived from an EMBL/GenBank/DDBJ whole genome shotgun (WGS) entry which is preliminary data.</text>
</comment>
<dbReference type="EMBL" id="JRES01000089">
    <property type="protein sequence ID" value="KNC34219.1"/>
    <property type="molecule type" value="Genomic_DNA"/>
</dbReference>
<feature type="transmembrane region" description="Helical" evidence="1">
    <location>
        <begin position="20"/>
        <end position="45"/>
    </location>
</feature>
<keyword evidence="3" id="KW-1185">Reference proteome</keyword>
<evidence type="ECO:0000256" key="1">
    <source>
        <dbReference type="SAM" id="Phobius"/>
    </source>
</evidence>
<name>A0A0L0CS15_LUCCU</name>
<proteinExistence type="predicted"/>
<organism evidence="2 3">
    <name type="scientific">Lucilia cuprina</name>
    <name type="common">Green bottle fly</name>
    <name type="synonym">Australian sheep blowfly</name>
    <dbReference type="NCBI Taxonomy" id="7375"/>
    <lineage>
        <taxon>Eukaryota</taxon>
        <taxon>Metazoa</taxon>
        <taxon>Ecdysozoa</taxon>
        <taxon>Arthropoda</taxon>
        <taxon>Hexapoda</taxon>
        <taxon>Insecta</taxon>
        <taxon>Pterygota</taxon>
        <taxon>Neoptera</taxon>
        <taxon>Endopterygota</taxon>
        <taxon>Diptera</taxon>
        <taxon>Brachycera</taxon>
        <taxon>Muscomorpha</taxon>
        <taxon>Oestroidea</taxon>
        <taxon>Calliphoridae</taxon>
        <taxon>Luciliinae</taxon>
        <taxon>Lucilia</taxon>
    </lineage>
</organism>
<reference evidence="2 3" key="1">
    <citation type="journal article" date="2015" name="Nat. Commun.">
        <title>Lucilia cuprina genome unlocks parasitic fly biology to underpin future interventions.</title>
        <authorList>
            <person name="Anstead C.A."/>
            <person name="Korhonen P.K."/>
            <person name="Young N.D."/>
            <person name="Hall R.S."/>
            <person name="Jex A.R."/>
            <person name="Murali S.C."/>
            <person name="Hughes D.S."/>
            <person name="Lee S.F."/>
            <person name="Perry T."/>
            <person name="Stroehlein A.J."/>
            <person name="Ansell B.R."/>
            <person name="Breugelmans B."/>
            <person name="Hofmann A."/>
            <person name="Qu J."/>
            <person name="Dugan S."/>
            <person name="Lee S.L."/>
            <person name="Chao H."/>
            <person name="Dinh H."/>
            <person name="Han Y."/>
            <person name="Doddapaneni H.V."/>
            <person name="Worley K.C."/>
            <person name="Muzny D.M."/>
            <person name="Ioannidis P."/>
            <person name="Waterhouse R.M."/>
            <person name="Zdobnov E.M."/>
            <person name="James P.J."/>
            <person name="Bagnall N.H."/>
            <person name="Kotze A.C."/>
            <person name="Gibbs R.A."/>
            <person name="Richards S."/>
            <person name="Batterham P."/>
            <person name="Gasser R.B."/>
        </authorList>
    </citation>
    <scope>NUCLEOTIDE SEQUENCE [LARGE SCALE GENOMIC DNA]</scope>
    <source>
        <strain evidence="2 3">LS</strain>
        <tissue evidence="2">Full body</tissue>
    </source>
</reference>
<keyword evidence="1" id="KW-0472">Membrane</keyword>